<feature type="region of interest" description="Disordered" evidence="1">
    <location>
        <begin position="52"/>
        <end position="105"/>
    </location>
</feature>
<evidence type="ECO:0000313" key="4">
    <source>
        <dbReference type="Proteomes" id="UP000580839"/>
    </source>
</evidence>
<accession>A0A849SMP8</accession>
<comment type="caution">
    <text evidence="3">The sequence shown here is derived from an EMBL/GenBank/DDBJ whole genome shotgun (WGS) entry which is preliminary data.</text>
</comment>
<reference evidence="3 4" key="1">
    <citation type="submission" date="2020-04" db="EMBL/GenBank/DDBJ databases">
        <title>Metagenomic profiling of ammonia- and methane-oxidizing microorganisms in a Dutch drinking water treatment plant.</title>
        <authorList>
            <person name="Poghosyan L."/>
            <person name="Leucker S."/>
        </authorList>
    </citation>
    <scope>NUCLEOTIDE SEQUENCE [LARGE SCALE GENOMIC DNA]</scope>
    <source>
        <strain evidence="3">S-RSF-IL-03</strain>
    </source>
</reference>
<sequence length="765" mass="78878">MSFLRRFARALQRTSPIVTTLVLALIFALTTSVARASLRVPGATCRLATEDLDSSGASGRSDVQPGPSFDNWTAVSSSPQGDETTDSGLSSSPAETTGHNSHLPDLSIDKRHVVDFEVGQNASFTLAVRNVGDAASNGTITLVDALPSGLTFVSATGSGWTVSTSGRTVTARFGSAIARGDSAVLVLVVAVGPSAAPRVINSATISGGGDCNSDNNCDTDKVDVRGTPDLKISLKQKNHPCVGDTARYLVTVENCGSSPTSGVITVLDTLPAGLTFVRGSGSGWSFEVDGQVVRATHPGPIAPGSSRSYTLYLAVDVRAYPEVLHVVNVSGGGDRNPANNRAVDKLDVCGKPDLRIDKQHAEDFRVGENGQFTIVVSNEGVVPTTGTITVRDTLPNSLTFVSASGAGWTFTNSGQIVTATYPGPLDPGASASFTLIVSVGPGAAPEVCNAATVFGGGDCDRKNDRDEDCVKVEGGKPDLIVDIKHKNSPCVGDTARYLVRVTNRGTATTTGSIVVVDTLPPGLSFVRGAGVGWTFSVDGNVVRASHPGPIPPGSTLDFQLYLLVGPAAYPSVTTTVTVSGGGDANDDNNRDSDSQPICGRPDLSIRLTHENQPCVGDLARFRVVVLNVGTGPTVGLITVRDTLPTGLMFVSGSGSGWTIGNAGQVVIATHPGPLEAGDSLGFTFEALVGEAAQPSVVTAATVSGGGDRNRLNDRDTDLLKVCGPQSPDLAIDKRHTADFVVGQNGLYTIVVTNVGTLATTGTITV</sequence>
<feature type="domain" description="DUF11" evidence="2">
    <location>
        <begin position="481"/>
        <end position="592"/>
    </location>
</feature>
<feature type="domain" description="DUF11" evidence="2">
    <location>
        <begin position="602"/>
        <end position="716"/>
    </location>
</feature>
<feature type="domain" description="DUF11" evidence="2">
    <location>
        <begin position="229"/>
        <end position="342"/>
    </location>
</feature>
<dbReference type="InterPro" id="IPR051172">
    <property type="entry name" value="Chlamydia_OmcB"/>
</dbReference>
<feature type="domain" description="DUF11" evidence="2">
    <location>
        <begin position="105"/>
        <end position="219"/>
    </location>
</feature>
<name>A0A849SMP8_UNCEI</name>
<dbReference type="PANTHER" id="PTHR34819:SF3">
    <property type="entry name" value="CELL SURFACE PROTEIN"/>
    <property type="match status" value="1"/>
</dbReference>
<feature type="domain" description="DUF11" evidence="2">
    <location>
        <begin position="353"/>
        <end position="466"/>
    </location>
</feature>
<dbReference type="NCBIfam" id="TIGR01451">
    <property type="entry name" value="B_ant_repeat"/>
    <property type="match status" value="5"/>
</dbReference>
<dbReference type="InterPro" id="IPR001434">
    <property type="entry name" value="OmcB-like_DUF11"/>
</dbReference>
<feature type="non-terminal residue" evidence="3">
    <location>
        <position position="765"/>
    </location>
</feature>
<dbReference type="AlphaFoldDB" id="A0A849SMP8"/>
<evidence type="ECO:0000259" key="2">
    <source>
        <dbReference type="Pfam" id="PF01345"/>
    </source>
</evidence>
<organism evidence="3 4">
    <name type="scientific">Eiseniibacteriota bacterium</name>
    <dbReference type="NCBI Taxonomy" id="2212470"/>
    <lineage>
        <taxon>Bacteria</taxon>
        <taxon>Candidatus Eiseniibacteriota</taxon>
    </lineage>
</organism>
<protein>
    <submittedName>
        <fullName evidence="3">DUF11 domain-containing protein</fullName>
    </submittedName>
</protein>
<dbReference type="Proteomes" id="UP000580839">
    <property type="component" value="Unassembled WGS sequence"/>
</dbReference>
<dbReference type="PANTHER" id="PTHR34819">
    <property type="entry name" value="LARGE CYSTEINE-RICH PERIPLASMIC PROTEIN OMCB"/>
    <property type="match status" value="1"/>
</dbReference>
<proteinExistence type="predicted"/>
<evidence type="ECO:0000256" key="1">
    <source>
        <dbReference type="SAM" id="MobiDB-lite"/>
    </source>
</evidence>
<dbReference type="Gene3D" id="2.60.40.10">
    <property type="entry name" value="Immunoglobulins"/>
    <property type="match status" value="3"/>
</dbReference>
<dbReference type="Pfam" id="PF01345">
    <property type="entry name" value="DUF11"/>
    <property type="match status" value="5"/>
</dbReference>
<dbReference type="EMBL" id="JABFRW010000031">
    <property type="protein sequence ID" value="NOT33145.1"/>
    <property type="molecule type" value="Genomic_DNA"/>
</dbReference>
<dbReference type="InterPro" id="IPR013783">
    <property type="entry name" value="Ig-like_fold"/>
</dbReference>
<evidence type="ECO:0000313" key="3">
    <source>
        <dbReference type="EMBL" id="NOT33145.1"/>
    </source>
</evidence>
<gene>
    <name evidence="3" type="ORF">HOP12_03145</name>
</gene>
<dbReference type="InterPro" id="IPR047589">
    <property type="entry name" value="DUF11_rpt"/>
</dbReference>
<feature type="compositionally biased region" description="Polar residues" evidence="1">
    <location>
        <begin position="70"/>
        <end position="100"/>
    </location>
</feature>